<organism evidence="1 2">
    <name type="scientific">Paenibacillus glycanilyticus</name>
    <dbReference type="NCBI Taxonomy" id="126569"/>
    <lineage>
        <taxon>Bacteria</taxon>
        <taxon>Bacillati</taxon>
        <taxon>Bacillota</taxon>
        <taxon>Bacilli</taxon>
        <taxon>Bacillales</taxon>
        <taxon>Paenibacillaceae</taxon>
        <taxon>Paenibacillus</taxon>
    </lineage>
</organism>
<proteinExistence type="predicted"/>
<keyword evidence="2" id="KW-1185">Reference proteome</keyword>
<sequence length="107" mass="12280">MLIMEKVVFKVGVRHAREYADILKELTEAVSEVEGSYTFFEMEEEEWVALGEDDRHEVMEALADDVFYGLGEHPMIEVGKGSITYHPKHHVIEVAQGDNVTRMIRLT</sequence>
<name>A0ABQ6GM67_9BACL</name>
<comment type="caution">
    <text evidence="1">The sequence shown here is derived from an EMBL/GenBank/DDBJ whole genome shotgun (WGS) entry which is preliminary data.</text>
</comment>
<evidence type="ECO:0000313" key="1">
    <source>
        <dbReference type="EMBL" id="GLX71363.1"/>
    </source>
</evidence>
<evidence type="ECO:0000313" key="2">
    <source>
        <dbReference type="Proteomes" id="UP001157114"/>
    </source>
</evidence>
<dbReference type="Proteomes" id="UP001157114">
    <property type="component" value="Unassembled WGS sequence"/>
</dbReference>
<gene>
    <name evidence="1" type="ORF">MU1_57130</name>
</gene>
<accession>A0ABQ6GM67</accession>
<reference evidence="1 2" key="1">
    <citation type="submission" date="2023-03" db="EMBL/GenBank/DDBJ databases">
        <title>Draft genome sequence of the bacteria which degrade cell wall of Tricholomamatutake.</title>
        <authorList>
            <person name="Konishi Y."/>
            <person name="Fukuta Y."/>
            <person name="Shirasaka N."/>
        </authorList>
    </citation>
    <scope>NUCLEOTIDE SEQUENCE [LARGE SCALE GENOMIC DNA]</scope>
    <source>
        <strain evidence="2">mu1</strain>
    </source>
</reference>
<dbReference type="EMBL" id="BSSQ01000030">
    <property type="protein sequence ID" value="GLX71363.1"/>
    <property type="molecule type" value="Genomic_DNA"/>
</dbReference>
<protein>
    <submittedName>
        <fullName evidence="1">Uncharacterized protein</fullName>
    </submittedName>
</protein>